<dbReference type="GO" id="GO:0003995">
    <property type="term" value="F:acyl-CoA dehydrogenase activity"/>
    <property type="evidence" value="ECO:0007669"/>
    <property type="project" value="TreeGrafter"/>
</dbReference>
<dbReference type="InterPro" id="IPR009075">
    <property type="entry name" value="AcylCo_DH/oxidase_C"/>
</dbReference>
<reference evidence="7 8" key="1">
    <citation type="submission" date="2019-10" db="EMBL/GenBank/DDBJ databases">
        <title>Whole genome shotgun sequence of Acrocarpospora pleiomorpha NBRC 16267.</title>
        <authorList>
            <person name="Ichikawa N."/>
            <person name="Kimura A."/>
            <person name="Kitahashi Y."/>
            <person name="Komaki H."/>
            <person name="Oguchi A."/>
        </authorList>
    </citation>
    <scope>NUCLEOTIDE SEQUENCE [LARGE SCALE GENOMIC DNA]</scope>
    <source>
        <strain evidence="7 8">NBRC 16267</strain>
    </source>
</reference>
<dbReference type="SUPFAM" id="SSF47203">
    <property type="entry name" value="Acyl-CoA dehydrogenase C-terminal domain-like"/>
    <property type="match status" value="1"/>
</dbReference>
<evidence type="ECO:0000256" key="1">
    <source>
        <dbReference type="ARBA" id="ARBA00001974"/>
    </source>
</evidence>
<protein>
    <submittedName>
        <fullName evidence="7">Acyl-CoA dehydrogenase</fullName>
    </submittedName>
</protein>
<comment type="cofactor">
    <cofactor evidence="1">
        <name>FAD</name>
        <dbReference type="ChEBI" id="CHEBI:57692"/>
    </cofactor>
</comment>
<keyword evidence="5" id="KW-0560">Oxidoreductase</keyword>
<keyword evidence="4" id="KW-0274">FAD</keyword>
<feature type="domain" description="Acyl-CoA dehydrogenase/oxidase C-terminal" evidence="6">
    <location>
        <begin position="202"/>
        <end position="323"/>
    </location>
</feature>
<dbReference type="PANTHER" id="PTHR43884:SF20">
    <property type="entry name" value="ACYL-COA DEHYDROGENASE FADE28"/>
    <property type="match status" value="1"/>
</dbReference>
<proteinExistence type="inferred from homology"/>
<dbReference type="Pfam" id="PF00441">
    <property type="entry name" value="Acyl-CoA_dh_1"/>
    <property type="match status" value="1"/>
</dbReference>
<dbReference type="Proteomes" id="UP000377595">
    <property type="component" value="Unassembled WGS sequence"/>
</dbReference>
<dbReference type="InterPro" id="IPR037069">
    <property type="entry name" value="AcylCoA_DH/ox_N_sf"/>
</dbReference>
<accession>A0A5M3XXA7</accession>
<evidence type="ECO:0000259" key="6">
    <source>
        <dbReference type="Pfam" id="PF00441"/>
    </source>
</evidence>
<comment type="similarity">
    <text evidence="2">Belongs to the acyl-CoA dehydrogenase family.</text>
</comment>
<dbReference type="Gene3D" id="1.10.540.10">
    <property type="entry name" value="Acyl-CoA dehydrogenase/oxidase, N-terminal domain"/>
    <property type="match status" value="1"/>
</dbReference>
<evidence type="ECO:0000313" key="7">
    <source>
        <dbReference type="EMBL" id="GES25784.1"/>
    </source>
</evidence>
<dbReference type="RefSeq" id="WP_155350525.1">
    <property type="nucleotide sequence ID" value="NZ_BAAAHM010000048.1"/>
</dbReference>
<dbReference type="InterPro" id="IPR009100">
    <property type="entry name" value="AcylCoA_DH/oxidase_NM_dom_sf"/>
</dbReference>
<dbReference type="SUPFAM" id="SSF56645">
    <property type="entry name" value="Acyl-CoA dehydrogenase NM domain-like"/>
    <property type="match status" value="1"/>
</dbReference>
<gene>
    <name evidence="7" type="ORF">Aple_086830</name>
</gene>
<dbReference type="Gene3D" id="1.20.140.10">
    <property type="entry name" value="Butyryl-CoA Dehydrogenase, subunit A, domain 3"/>
    <property type="match status" value="1"/>
</dbReference>
<evidence type="ECO:0000313" key="8">
    <source>
        <dbReference type="Proteomes" id="UP000377595"/>
    </source>
</evidence>
<sequence>MSTIAPDPADLLALASAVDGVLAEKADGPIAFESPAEATRLAVWETAIELAWPLIGLPEELGGADGGVDELVVVIEQVGRWLAPGPFLGTALYAAVLAAQPDVAIPTIDEAVAAGVGFGLLGWGDGWPRPAHDGGQSLFFAPEGVRLGLLLARDRVELVTLEGGDRAGSALLDPAADMVIVDASSPRQTVLEGAAAEQLWLTSRLLLAAYAVGIADRTLRTTVDYAKTRHQFGQPIGSFQAVKHRCADMAIRELVARAALEFALDQVGAEAAVVASSIDDALAIALDAALGNAEACLETHGAMGFTWEFAGHRFLKRAHLLRALASSGHESAKR</sequence>
<dbReference type="GO" id="GO:0050660">
    <property type="term" value="F:flavin adenine dinucleotide binding"/>
    <property type="evidence" value="ECO:0007669"/>
    <property type="project" value="InterPro"/>
</dbReference>
<evidence type="ECO:0000256" key="4">
    <source>
        <dbReference type="ARBA" id="ARBA00022827"/>
    </source>
</evidence>
<name>A0A5M3XXA7_9ACTN</name>
<dbReference type="PANTHER" id="PTHR43884">
    <property type="entry name" value="ACYL-COA DEHYDROGENASE"/>
    <property type="match status" value="1"/>
</dbReference>
<evidence type="ECO:0000256" key="3">
    <source>
        <dbReference type="ARBA" id="ARBA00022630"/>
    </source>
</evidence>
<dbReference type="AlphaFoldDB" id="A0A5M3XXA7"/>
<keyword evidence="3" id="KW-0285">Flavoprotein</keyword>
<evidence type="ECO:0000256" key="2">
    <source>
        <dbReference type="ARBA" id="ARBA00009347"/>
    </source>
</evidence>
<comment type="caution">
    <text evidence="7">The sequence shown here is derived from an EMBL/GenBank/DDBJ whole genome shotgun (WGS) entry which is preliminary data.</text>
</comment>
<dbReference type="OrthoDB" id="4607453at2"/>
<dbReference type="EMBL" id="BLAF01000073">
    <property type="protein sequence ID" value="GES25784.1"/>
    <property type="molecule type" value="Genomic_DNA"/>
</dbReference>
<keyword evidence="8" id="KW-1185">Reference proteome</keyword>
<organism evidence="7 8">
    <name type="scientific">Acrocarpospora pleiomorpha</name>
    <dbReference type="NCBI Taxonomy" id="90975"/>
    <lineage>
        <taxon>Bacteria</taxon>
        <taxon>Bacillati</taxon>
        <taxon>Actinomycetota</taxon>
        <taxon>Actinomycetes</taxon>
        <taxon>Streptosporangiales</taxon>
        <taxon>Streptosporangiaceae</taxon>
        <taxon>Acrocarpospora</taxon>
    </lineage>
</organism>
<dbReference type="InterPro" id="IPR036250">
    <property type="entry name" value="AcylCo_DH-like_C"/>
</dbReference>
<evidence type="ECO:0000256" key="5">
    <source>
        <dbReference type="ARBA" id="ARBA00023002"/>
    </source>
</evidence>